<proteinExistence type="predicted"/>
<sequence length="80" mass="8322">MSVPQLQAVQDAIEAMARTLAMAGGLAQGGRRIDLAGLDAEMASICDAAMRLPKGMAAPLRPSLEHLLLQVEQLGLLLAA</sequence>
<reference evidence="1" key="1">
    <citation type="submission" date="2022-04" db="EMBL/GenBank/DDBJ databases">
        <title>Roseomonas acroporae sp. nov., isolated from coral Acropora digitifera.</title>
        <authorList>
            <person name="Sun H."/>
        </authorList>
    </citation>
    <scope>NUCLEOTIDE SEQUENCE</scope>
    <source>
        <strain evidence="1">NAR14</strain>
    </source>
</reference>
<keyword evidence="2" id="KW-1185">Reference proteome</keyword>
<evidence type="ECO:0000313" key="1">
    <source>
        <dbReference type="EMBL" id="MCK8782765.1"/>
    </source>
</evidence>
<accession>A0A9X1Y5V2</accession>
<name>A0A9X1Y5V2_9PROT</name>
<organism evidence="1 2">
    <name type="scientific">Roseomonas acroporae</name>
    <dbReference type="NCBI Taxonomy" id="2937791"/>
    <lineage>
        <taxon>Bacteria</taxon>
        <taxon>Pseudomonadati</taxon>
        <taxon>Pseudomonadota</taxon>
        <taxon>Alphaproteobacteria</taxon>
        <taxon>Acetobacterales</taxon>
        <taxon>Roseomonadaceae</taxon>
        <taxon>Roseomonas</taxon>
    </lineage>
</organism>
<gene>
    <name evidence="1" type="ORF">M0638_00020</name>
</gene>
<dbReference type="Proteomes" id="UP001139516">
    <property type="component" value="Unassembled WGS sequence"/>
</dbReference>
<dbReference type="EMBL" id="JALPRX010000001">
    <property type="protein sequence ID" value="MCK8782765.1"/>
    <property type="molecule type" value="Genomic_DNA"/>
</dbReference>
<evidence type="ECO:0000313" key="2">
    <source>
        <dbReference type="Proteomes" id="UP001139516"/>
    </source>
</evidence>
<dbReference type="RefSeq" id="WP_248664895.1">
    <property type="nucleotide sequence ID" value="NZ_JALPRX010000001.1"/>
</dbReference>
<dbReference type="AlphaFoldDB" id="A0A9X1Y5V2"/>
<comment type="caution">
    <text evidence="1">The sequence shown here is derived from an EMBL/GenBank/DDBJ whole genome shotgun (WGS) entry which is preliminary data.</text>
</comment>
<protein>
    <submittedName>
        <fullName evidence="1">Uncharacterized protein</fullName>
    </submittedName>
</protein>